<evidence type="ECO:0000313" key="2">
    <source>
        <dbReference type="EMBL" id="AWG27180.1"/>
    </source>
</evidence>
<feature type="domain" description="DUF4440" evidence="1">
    <location>
        <begin position="11"/>
        <end position="117"/>
    </location>
</feature>
<dbReference type="EMBL" id="CP020919">
    <property type="protein sequence ID" value="AWG27180.1"/>
    <property type="molecule type" value="Genomic_DNA"/>
</dbReference>
<evidence type="ECO:0000313" key="3">
    <source>
        <dbReference type="Proteomes" id="UP000244677"/>
    </source>
</evidence>
<dbReference type="Proteomes" id="UP000244677">
    <property type="component" value="Chromosome"/>
</dbReference>
<dbReference type="InterPro" id="IPR032710">
    <property type="entry name" value="NTF2-like_dom_sf"/>
</dbReference>
<accession>A0A2S1LTU9</accession>
<dbReference type="InterPro" id="IPR027843">
    <property type="entry name" value="DUF4440"/>
</dbReference>
<dbReference type="Gene3D" id="3.10.450.50">
    <property type="match status" value="1"/>
</dbReference>
<sequence length="125" mass="14559">MVMAKTHKEIIQECERRLIESIVTKDLNSFHKLVHPEAVYTDEAGRIFTSANRADRMVSSLIEFEIMDVLEEHISNFNTVAIVNVLNHIEGKYLGMHFKGSYFYTRTWLFIDRKWQVIAAVALKV</sequence>
<dbReference type="Pfam" id="PF14534">
    <property type="entry name" value="DUF4440"/>
    <property type="match status" value="1"/>
</dbReference>
<name>A0A2S1LTU9_9FLAO</name>
<reference evidence="2 3" key="1">
    <citation type="submission" date="2017-04" db="EMBL/GenBank/DDBJ databases">
        <title>Complete genome sequence of Flavobacterium kingsejong AJ004.</title>
        <authorList>
            <person name="Lee P.C."/>
        </authorList>
    </citation>
    <scope>NUCLEOTIDE SEQUENCE [LARGE SCALE GENOMIC DNA]</scope>
    <source>
        <strain evidence="2 3">AJ004</strain>
    </source>
</reference>
<keyword evidence="3" id="KW-1185">Reference proteome</keyword>
<dbReference type="AlphaFoldDB" id="A0A2S1LTU9"/>
<dbReference type="SUPFAM" id="SSF54427">
    <property type="entry name" value="NTF2-like"/>
    <property type="match status" value="1"/>
</dbReference>
<gene>
    <name evidence="2" type="ORF">FK004_19135</name>
</gene>
<organism evidence="2 3">
    <name type="scientific">Flavobacterium kingsejongi</name>
    <dbReference type="NCBI Taxonomy" id="1678728"/>
    <lineage>
        <taxon>Bacteria</taxon>
        <taxon>Pseudomonadati</taxon>
        <taxon>Bacteroidota</taxon>
        <taxon>Flavobacteriia</taxon>
        <taxon>Flavobacteriales</taxon>
        <taxon>Flavobacteriaceae</taxon>
        <taxon>Flavobacterium</taxon>
    </lineage>
</organism>
<evidence type="ECO:0000259" key="1">
    <source>
        <dbReference type="Pfam" id="PF14534"/>
    </source>
</evidence>
<dbReference type="KEGG" id="fki:FK004_19135"/>
<protein>
    <recommendedName>
        <fullName evidence="1">DUF4440 domain-containing protein</fullName>
    </recommendedName>
</protein>
<proteinExistence type="predicted"/>